<dbReference type="InterPro" id="IPR036412">
    <property type="entry name" value="HAD-like_sf"/>
</dbReference>
<gene>
    <name evidence="5" type="ORF">DLM86_08645</name>
</gene>
<sequence length="254" mass="28541">MIRVKRIARIWRCADGRGAAMAGTKAVLFDLFETLISEYADGVRKVDRANRSDAARLGLEHDAYRREWGARREGRMTGAFPDYFAVMRDILHSQNAAPDETVLQAMYEERLREKAAAFRGNDPEVVDMLRELKRAGLRLGLVSNCTEEEVRAWENSELAEWFDDVVFSYRVGCAKPDPAIYGLACERLEVRPGDCLFVGDGGSDELNGAARAGMTARRAVWYLPQAMRERDFGYPQLVRPMEVVRVALGGEGLS</sequence>
<dbReference type="SFLD" id="SFLDS00003">
    <property type="entry name" value="Haloacid_Dehalogenase"/>
    <property type="match status" value="1"/>
</dbReference>
<dbReference type="InterPro" id="IPR023214">
    <property type="entry name" value="HAD_sf"/>
</dbReference>
<keyword evidence="3 5" id="KW-0378">Hydrolase</keyword>
<dbReference type="Gene3D" id="3.40.50.1000">
    <property type="entry name" value="HAD superfamily/HAD-like"/>
    <property type="match status" value="1"/>
</dbReference>
<dbReference type="InterPro" id="IPR051400">
    <property type="entry name" value="HAD-like_hydrolase"/>
</dbReference>
<accession>A0A2V5K8D7</accession>
<dbReference type="Pfam" id="PF00702">
    <property type="entry name" value="Hydrolase"/>
    <property type="match status" value="1"/>
</dbReference>
<proteinExistence type="predicted"/>
<dbReference type="GO" id="GO:0046872">
    <property type="term" value="F:metal ion binding"/>
    <property type="evidence" value="ECO:0007669"/>
    <property type="project" value="UniProtKB-KW"/>
</dbReference>
<evidence type="ECO:0000313" key="5">
    <source>
        <dbReference type="EMBL" id="PYI55775.1"/>
    </source>
</evidence>
<dbReference type="GO" id="GO:0016791">
    <property type="term" value="F:phosphatase activity"/>
    <property type="evidence" value="ECO:0007669"/>
    <property type="project" value="TreeGrafter"/>
</dbReference>
<keyword evidence="4" id="KW-0460">Magnesium</keyword>
<keyword evidence="6" id="KW-1185">Reference proteome</keyword>
<dbReference type="Proteomes" id="UP000247476">
    <property type="component" value="Unassembled WGS sequence"/>
</dbReference>
<evidence type="ECO:0000256" key="3">
    <source>
        <dbReference type="ARBA" id="ARBA00022801"/>
    </source>
</evidence>
<keyword evidence="2" id="KW-0479">Metal-binding</keyword>
<name>A0A2V5K8D7_9BACL</name>
<comment type="caution">
    <text evidence="5">The sequence shown here is derived from an EMBL/GenBank/DDBJ whole genome shotgun (WGS) entry which is preliminary data.</text>
</comment>
<dbReference type="GO" id="GO:0044281">
    <property type="term" value="P:small molecule metabolic process"/>
    <property type="evidence" value="ECO:0007669"/>
    <property type="project" value="UniProtKB-ARBA"/>
</dbReference>
<dbReference type="InterPro" id="IPR006439">
    <property type="entry name" value="HAD-SF_hydro_IA"/>
</dbReference>
<dbReference type="AlphaFoldDB" id="A0A2V5K8D7"/>
<dbReference type="SUPFAM" id="SSF56784">
    <property type="entry name" value="HAD-like"/>
    <property type="match status" value="1"/>
</dbReference>
<dbReference type="NCBIfam" id="TIGR01509">
    <property type="entry name" value="HAD-SF-IA-v3"/>
    <property type="match status" value="1"/>
</dbReference>
<dbReference type="PANTHER" id="PTHR46470:SF2">
    <property type="entry name" value="GLYCERALDEHYDE 3-PHOSPHATE PHOSPHATASE"/>
    <property type="match status" value="1"/>
</dbReference>
<dbReference type="PANTHER" id="PTHR46470">
    <property type="entry name" value="N-ACYLNEURAMINATE-9-PHOSPHATASE"/>
    <property type="match status" value="1"/>
</dbReference>
<protein>
    <submittedName>
        <fullName evidence="5">HAD family hydrolase</fullName>
    </submittedName>
</protein>
<evidence type="ECO:0000256" key="2">
    <source>
        <dbReference type="ARBA" id="ARBA00022723"/>
    </source>
</evidence>
<evidence type="ECO:0000256" key="1">
    <source>
        <dbReference type="ARBA" id="ARBA00001946"/>
    </source>
</evidence>
<reference evidence="5 6" key="1">
    <citation type="submission" date="2018-05" db="EMBL/GenBank/DDBJ databases">
        <title>Paenibacillus flagellatus sp. nov., isolated from selenium mineral soil.</title>
        <authorList>
            <person name="Dai X."/>
        </authorList>
    </citation>
    <scope>NUCLEOTIDE SEQUENCE [LARGE SCALE GENOMIC DNA]</scope>
    <source>
        <strain evidence="5 6">DXL2</strain>
    </source>
</reference>
<dbReference type="EMBL" id="QJVJ01000003">
    <property type="protein sequence ID" value="PYI55775.1"/>
    <property type="molecule type" value="Genomic_DNA"/>
</dbReference>
<dbReference type="NCBIfam" id="TIGR01549">
    <property type="entry name" value="HAD-SF-IA-v1"/>
    <property type="match status" value="1"/>
</dbReference>
<dbReference type="SFLD" id="SFLDG01129">
    <property type="entry name" value="C1.5:_HAD__Beta-PGM__Phosphata"/>
    <property type="match status" value="1"/>
</dbReference>
<organism evidence="5 6">
    <name type="scientific">Paenibacillus flagellatus</name>
    <dbReference type="NCBI Taxonomy" id="2211139"/>
    <lineage>
        <taxon>Bacteria</taxon>
        <taxon>Bacillati</taxon>
        <taxon>Bacillota</taxon>
        <taxon>Bacilli</taxon>
        <taxon>Bacillales</taxon>
        <taxon>Paenibacillaceae</taxon>
        <taxon>Paenibacillus</taxon>
    </lineage>
</organism>
<dbReference type="PRINTS" id="PR00413">
    <property type="entry name" value="HADHALOGNASE"/>
</dbReference>
<evidence type="ECO:0000313" key="6">
    <source>
        <dbReference type="Proteomes" id="UP000247476"/>
    </source>
</evidence>
<evidence type="ECO:0000256" key="4">
    <source>
        <dbReference type="ARBA" id="ARBA00022842"/>
    </source>
</evidence>
<comment type="cofactor">
    <cofactor evidence="1">
        <name>Mg(2+)</name>
        <dbReference type="ChEBI" id="CHEBI:18420"/>
    </cofactor>
</comment>